<comment type="caution">
    <text evidence="1">The sequence shown here is derived from an EMBL/GenBank/DDBJ whole genome shotgun (WGS) entry which is preliminary data.</text>
</comment>
<reference evidence="1" key="1">
    <citation type="submission" date="2019-04" db="EMBL/GenBank/DDBJ databases">
        <title>Microbes associate with the intestines of laboratory mice.</title>
        <authorList>
            <person name="Navarre W."/>
            <person name="Wong E."/>
            <person name="Huang K."/>
            <person name="Tropini C."/>
            <person name="Ng K."/>
            <person name="Yu B."/>
        </authorList>
    </citation>
    <scope>NUCLEOTIDE SEQUENCE</scope>
    <source>
        <strain evidence="1">NM01_1-7b</strain>
    </source>
</reference>
<gene>
    <name evidence="1" type="ORF">E5329_17685</name>
</gene>
<protein>
    <submittedName>
        <fullName evidence="1">DNA primase</fullName>
    </submittedName>
</protein>
<accession>A0AC61RSI2</accession>
<sequence length="765" mass="85469">MQTTLCCATCVGKAANCIYPNKVVVDNAADMESAVAFDHVCATYTGNRRSNSNFMESDVIPMDIDNDHSENPADWINEDTMEELFEDVDYVLVPSRHHMLAKDGKSERPRFHAYFPIEKCTDSAQYTAMKTAIQKAYPFFDGNALDAARFLFGATIGGVIWHEGWMSITDILDNEDSEPAPDGGDFDDGFVGGSITEGSRNKTLSLFAGRVLKRYGECDKAYEVFLEQAAKCDPPLEDTELSTIWFSALKFFRNKISGSSGYVPPDQYNNDFGGEPGSLKPEDYSDVGQAKILSATYGDELKYTSATDYIRYDGEVWVEDKQMAVGACVEFLDLQLQDANDYMETAKKALIKAGYPEESVNQGSKVLAKDCDIKPGDLPIFYMLVGAEKYLAFTMKRRDYKYITSALNVAKSMLGIKVSDLDKNPNLLNTPYATYNLELGMAGEQPHDPFDLITKITECSPGDEGMDIWLEALDTFFCGDAELIEYVQKVIGLAAIGKVYEEFIIIAYGDGANGKSTFWNTVARVLGTYAGKISSDILTMGNKINAQPEMAELKGKRLIIASEMQEGVRLNTAMVKQLCSTDEIQACKKYKDPFHFVPSHQVVLYTNHLPRVGANDDGIWRRLKVIPFNVKIKGSSDIKNYADYLYEKAAPGIMKWIIEGAEKVSKSDHKVDDPKCVKDAIAAYREENDWLGHFINDCCDVDDSFEEKSGEFYQQYRAYCLQNGEYIRSTTDFYAAIEKAGYFRHKTNKGSFVHGVKLKSGSDFI</sequence>
<evidence type="ECO:0000313" key="2">
    <source>
        <dbReference type="Proteomes" id="UP000304953"/>
    </source>
</evidence>
<dbReference type="Proteomes" id="UP000304953">
    <property type="component" value="Unassembled WGS sequence"/>
</dbReference>
<organism evidence="1 2">
    <name type="scientific">Petralouisia muris</name>
    <dbReference type="NCBI Taxonomy" id="3032872"/>
    <lineage>
        <taxon>Bacteria</taxon>
        <taxon>Bacillati</taxon>
        <taxon>Bacillota</taxon>
        <taxon>Clostridia</taxon>
        <taxon>Lachnospirales</taxon>
        <taxon>Lachnospiraceae</taxon>
        <taxon>Petralouisia</taxon>
    </lineage>
</organism>
<proteinExistence type="predicted"/>
<name>A0AC61RSI2_9FIRM</name>
<keyword evidence="2" id="KW-1185">Reference proteome</keyword>
<evidence type="ECO:0000313" key="1">
    <source>
        <dbReference type="EMBL" id="TGY93593.1"/>
    </source>
</evidence>
<dbReference type="EMBL" id="SRYA01000040">
    <property type="protein sequence ID" value="TGY93593.1"/>
    <property type="molecule type" value="Genomic_DNA"/>
</dbReference>